<dbReference type="GO" id="GO:0003677">
    <property type="term" value="F:DNA binding"/>
    <property type="evidence" value="ECO:0007669"/>
    <property type="project" value="InterPro"/>
</dbReference>
<dbReference type="SUPFAM" id="SSF47413">
    <property type="entry name" value="lambda repressor-like DNA-binding domains"/>
    <property type="match status" value="1"/>
</dbReference>
<accession>A0A1G1V805</accession>
<gene>
    <name evidence="2" type="ORF">A3D26_02295</name>
</gene>
<dbReference type="SMART" id="SM00530">
    <property type="entry name" value="HTH_XRE"/>
    <property type="match status" value="1"/>
</dbReference>
<evidence type="ECO:0000313" key="2">
    <source>
        <dbReference type="EMBL" id="OGY11312.1"/>
    </source>
</evidence>
<dbReference type="Proteomes" id="UP000178319">
    <property type="component" value="Unassembled WGS sequence"/>
</dbReference>
<name>A0A1G1V805_9BACT</name>
<organism evidence="2 3">
    <name type="scientific">Candidatus Blackburnbacteria bacterium RIFCSPHIGHO2_02_FULL_44_20</name>
    <dbReference type="NCBI Taxonomy" id="1797516"/>
    <lineage>
        <taxon>Bacteria</taxon>
        <taxon>Candidatus Blackburniibacteriota</taxon>
    </lineage>
</organism>
<dbReference type="AlphaFoldDB" id="A0A1G1V805"/>
<dbReference type="PROSITE" id="PS50943">
    <property type="entry name" value="HTH_CROC1"/>
    <property type="match status" value="1"/>
</dbReference>
<reference evidence="2 3" key="1">
    <citation type="journal article" date="2016" name="Nat. Commun.">
        <title>Thousands of microbial genomes shed light on interconnected biogeochemical processes in an aquifer system.</title>
        <authorList>
            <person name="Anantharaman K."/>
            <person name="Brown C.T."/>
            <person name="Hug L.A."/>
            <person name="Sharon I."/>
            <person name="Castelle C.J."/>
            <person name="Probst A.J."/>
            <person name="Thomas B.C."/>
            <person name="Singh A."/>
            <person name="Wilkins M.J."/>
            <person name="Karaoz U."/>
            <person name="Brodie E.L."/>
            <person name="Williams K.H."/>
            <person name="Hubbard S.S."/>
            <person name="Banfield J.F."/>
        </authorList>
    </citation>
    <scope>NUCLEOTIDE SEQUENCE [LARGE SCALE GENOMIC DNA]</scope>
</reference>
<proteinExistence type="predicted"/>
<sequence length="205" mass="23003">MAPAQQVGGSQTLADWVRTRRAELHLSQEELGQQVGLSASLIRKIELGLRGAKRPRAGTIHRLSTVLGAFPPESQGTTTNLKGQYKQKEVSSFTPAFTRRNVRYGWWAHIPSGSLFLYVVERFCHYETYKLVLETPATKWYNPDNAHRTDVYVAEDDWDKFTQVMTALREAICALPPEAAEQLLMPDSYAAGVAAGQSQKPARRR</sequence>
<dbReference type="EMBL" id="MHBZ01000019">
    <property type="protein sequence ID" value="OGY11312.1"/>
    <property type="molecule type" value="Genomic_DNA"/>
</dbReference>
<dbReference type="Gene3D" id="1.10.260.40">
    <property type="entry name" value="lambda repressor-like DNA-binding domains"/>
    <property type="match status" value="1"/>
</dbReference>
<protein>
    <recommendedName>
        <fullName evidence="1">HTH cro/C1-type domain-containing protein</fullName>
    </recommendedName>
</protein>
<comment type="caution">
    <text evidence="2">The sequence shown here is derived from an EMBL/GenBank/DDBJ whole genome shotgun (WGS) entry which is preliminary data.</text>
</comment>
<dbReference type="InterPro" id="IPR001387">
    <property type="entry name" value="Cro/C1-type_HTH"/>
</dbReference>
<dbReference type="CDD" id="cd00093">
    <property type="entry name" value="HTH_XRE"/>
    <property type="match status" value="1"/>
</dbReference>
<dbReference type="InterPro" id="IPR010982">
    <property type="entry name" value="Lambda_DNA-bd_dom_sf"/>
</dbReference>
<evidence type="ECO:0000313" key="3">
    <source>
        <dbReference type="Proteomes" id="UP000178319"/>
    </source>
</evidence>
<feature type="domain" description="HTH cro/C1-type" evidence="1">
    <location>
        <begin position="17"/>
        <end position="75"/>
    </location>
</feature>
<evidence type="ECO:0000259" key="1">
    <source>
        <dbReference type="PROSITE" id="PS50943"/>
    </source>
</evidence>
<dbReference type="Pfam" id="PF13560">
    <property type="entry name" value="HTH_31"/>
    <property type="match status" value="1"/>
</dbReference>